<protein>
    <recommendedName>
        <fullName evidence="6">Transcriptional regulator</fullName>
    </recommendedName>
</protein>
<dbReference type="InterPro" id="IPR052362">
    <property type="entry name" value="HTH-GbsR_regulator"/>
</dbReference>
<organism evidence="4 5">
    <name type="scientific">Streptomonospora halophila</name>
    <dbReference type="NCBI Taxonomy" id="427369"/>
    <lineage>
        <taxon>Bacteria</taxon>
        <taxon>Bacillati</taxon>
        <taxon>Actinomycetota</taxon>
        <taxon>Actinomycetes</taxon>
        <taxon>Streptosporangiales</taxon>
        <taxon>Nocardiopsidaceae</taxon>
        <taxon>Streptomonospora</taxon>
    </lineage>
</organism>
<proteinExistence type="predicted"/>
<keyword evidence="3" id="KW-0804">Transcription</keyword>
<dbReference type="RefSeq" id="WP_345555512.1">
    <property type="nucleotide sequence ID" value="NZ_BAABIK010000003.1"/>
</dbReference>
<dbReference type="EMBL" id="BAABIK010000003">
    <property type="protein sequence ID" value="GAA4930670.1"/>
    <property type="molecule type" value="Genomic_DNA"/>
</dbReference>
<comment type="caution">
    <text evidence="4">The sequence shown here is derived from an EMBL/GenBank/DDBJ whole genome shotgun (WGS) entry which is preliminary data.</text>
</comment>
<gene>
    <name evidence="4" type="ORF">GCM10023224_08020</name>
</gene>
<dbReference type="SUPFAM" id="SSF46785">
    <property type="entry name" value="Winged helix' DNA-binding domain"/>
    <property type="match status" value="1"/>
</dbReference>
<dbReference type="InterPro" id="IPR036388">
    <property type="entry name" value="WH-like_DNA-bd_sf"/>
</dbReference>
<name>A0ABP9GAD9_9ACTN</name>
<accession>A0ABP9GAD9</accession>
<keyword evidence="1" id="KW-0805">Transcription regulation</keyword>
<reference evidence="5" key="1">
    <citation type="journal article" date="2019" name="Int. J. Syst. Evol. Microbiol.">
        <title>The Global Catalogue of Microorganisms (GCM) 10K type strain sequencing project: providing services to taxonomists for standard genome sequencing and annotation.</title>
        <authorList>
            <consortium name="The Broad Institute Genomics Platform"/>
            <consortium name="The Broad Institute Genome Sequencing Center for Infectious Disease"/>
            <person name="Wu L."/>
            <person name="Ma J."/>
        </authorList>
    </citation>
    <scope>NUCLEOTIDE SEQUENCE [LARGE SCALE GENOMIC DNA]</scope>
    <source>
        <strain evidence="5">JCM 18123</strain>
    </source>
</reference>
<evidence type="ECO:0008006" key="6">
    <source>
        <dbReference type="Google" id="ProtNLM"/>
    </source>
</evidence>
<evidence type="ECO:0000313" key="4">
    <source>
        <dbReference type="EMBL" id="GAA4930670.1"/>
    </source>
</evidence>
<dbReference type="Gene3D" id="1.10.10.10">
    <property type="entry name" value="Winged helix-like DNA-binding domain superfamily/Winged helix DNA-binding domain"/>
    <property type="match status" value="1"/>
</dbReference>
<keyword evidence="2" id="KW-0238">DNA-binding</keyword>
<dbReference type="PANTHER" id="PTHR38465">
    <property type="entry name" value="HTH-TYPE TRANSCRIPTIONAL REGULATOR MJ1563-RELATED"/>
    <property type="match status" value="1"/>
</dbReference>
<dbReference type="Proteomes" id="UP001499993">
    <property type="component" value="Unassembled WGS sequence"/>
</dbReference>
<sequence length="159" mass="17507">MSESGSPGWEDTLAWVERVATIFSADGIPPIAGRTLGWLMICDPPEQSAGQISTAIGASRASLTTNLRMLTTMELVSRRTRAGERTVYYRVDDDAWYKVVQRQIAGVASYVEVARDGMDLVGPDTPRAARVRESHRVLSWLVRVFADAPPPPSETEDRS</sequence>
<evidence type="ECO:0000256" key="3">
    <source>
        <dbReference type="ARBA" id="ARBA00023163"/>
    </source>
</evidence>
<dbReference type="PANTHER" id="PTHR38465:SF2">
    <property type="entry name" value="HTH-TYPE TRANSCRIPTIONAL REGULATOR MMPR5"/>
    <property type="match status" value="1"/>
</dbReference>
<evidence type="ECO:0000256" key="1">
    <source>
        <dbReference type="ARBA" id="ARBA00023015"/>
    </source>
</evidence>
<evidence type="ECO:0000313" key="5">
    <source>
        <dbReference type="Proteomes" id="UP001499993"/>
    </source>
</evidence>
<keyword evidence="5" id="KW-1185">Reference proteome</keyword>
<evidence type="ECO:0000256" key="2">
    <source>
        <dbReference type="ARBA" id="ARBA00023125"/>
    </source>
</evidence>
<dbReference type="InterPro" id="IPR036390">
    <property type="entry name" value="WH_DNA-bd_sf"/>
</dbReference>